<feature type="compositionally biased region" description="Basic and acidic residues" evidence="1">
    <location>
        <begin position="195"/>
        <end position="212"/>
    </location>
</feature>
<accession>A0A315VTL3</accession>
<keyword evidence="3" id="KW-1185">Reference proteome</keyword>
<comment type="caution">
    <text evidence="2">The sequence shown here is derived from an EMBL/GenBank/DDBJ whole genome shotgun (WGS) entry which is preliminary data.</text>
</comment>
<feature type="non-terminal residue" evidence="2">
    <location>
        <position position="452"/>
    </location>
</feature>
<name>A0A315VTL3_GAMAF</name>
<proteinExistence type="predicted"/>
<sequence length="452" mass="50284">MNSDLSVHSHIKTITKRVFYHLDHHSAPCKNPEVEVPPAATLPGILFDRERLNRLKIKTNYVGSPTRLETEGQQKLTSREAVHRTRVTESKIRLEEIKPEEYFNEPVRIEKWTMSEHVRSWASTQELIEEVNHILTEKRVKLDNLANVDNDVVEEFLKDSSTPLLLKPCLSPVIPAPPQTGQSNEGPESLTGSGNKEDSERSVSDGTHKGESDGILATKKEVLVTLDWDSVDGLLREISRRDKASESSASIKTFLEEFNATLQEEFENKVWTYGDTMEDLPRKEVLLPPPPPSLLLHPPAHPPNVSFAFLKFSVDAAVPVRHNGDQENVFGPPIPIVLPPAPSAPPPPSIQVIKEDVDRIPEENFGIVVPTAWNVKEEFLPGNVLLLPPPPSPPVWLGPPQLHTDTLILHSLPIVRLPEGFKLEPIGVLNGEILYGIAPLNAGRRKSNLSTS</sequence>
<evidence type="ECO:0000256" key="1">
    <source>
        <dbReference type="SAM" id="MobiDB-lite"/>
    </source>
</evidence>
<dbReference type="EMBL" id="NHOQ01001156">
    <property type="protein sequence ID" value="PWA26533.1"/>
    <property type="molecule type" value="Genomic_DNA"/>
</dbReference>
<feature type="compositionally biased region" description="Polar residues" evidence="1">
    <location>
        <begin position="179"/>
        <end position="194"/>
    </location>
</feature>
<dbReference type="Proteomes" id="UP000250572">
    <property type="component" value="Unassembled WGS sequence"/>
</dbReference>
<evidence type="ECO:0000313" key="3">
    <source>
        <dbReference type="Proteomes" id="UP000250572"/>
    </source>
</evidence>
<dbReference type="AlphaFoldDB" id="A0A315VTL3"/>
<feature type="region of interest" description="Disordered" evidence="1">
    <location>
        <begin position="170"/>
        <end position="212"/>
    </location>
</feature>
<organism evidence="2 3">
    <name type="scientific">Gambusia affinis</name>
    <name type="common">Western mosquitofish</name>
    <name type="synonym">Heterandria affinis</name>
    <dbReference type="NCBI Taxonomy" id="33528"/>
    <lineage>
        <taxon>Eukaryota</taxon>
        <taxon>Metazoa</taxon>
        <taxon>Chordata</taxon>
        <taxon>Craniata</taxon>
        <taxon>Vertebrata</taxon>
        <taxon>Euteleostomi</taxon>
        <taxon>Actinopterygii</taxon>
        <taxon>Neopterygii</taxon>
        <taxon>Teleostei</taxon>
        <taxon>Neoteleostei</taxon>
        <taxon>Acanthomorphata</taxon>
        <taxon>Ovalentaria</taxon>
        <taxon>Atherinomorphae</taxon>
        <taxon>Cyprinodontiformes</taxon>
        <taxon>Poeciliidae</taxon>
        <taxon>Poeciliinae</taxon>
        <taxon>Gambusia</taxon>
    </lineage>
</organism>
<evidence type="ECO:0000313" key="2">
    <source>
        <dbReference type="EMBL" id="PWA26533.1"/>
    </source>
</evidence>
<protein>
    <submittedName>
        <fullName evidence="2">Uncharacterized protein</fullName>
    </submittedName>
</protein>
<reference evidence="2 3" key="1">
    <citation type="journal article" date="2018" name="G3 (Bethesda)">
        <title>A High-Quality Reference Genome for the Invasive Mosquitofish Gambusia affinis Using a Chicago Library.</title>
        <authorList>
            <person name="Hoffberg S.L."/>
            <person name="Troendle N.J."/>
            <person name="Glenn T.C."/>
            <person name="Mahmud O."/>
            <person name="Louha S."/>
            <person name="Chalopin D."/>
            <person name="Bennetzen J.L."/>
            <person name="Mauricio R."/>
        </authorList>
    </citation>
    <scope>NUCLEOTIDE SEQUENCE [LARGE SCALE GENOMIC DNA]</scope>
    <source>
        <strain evidence="2">NE01/NJP1002.9</strain>
        <tissue evidence="2">Muscle</tissue>
    </source>
</reference>
<gene>
    <name evidence="2" type="ORF">CCH79_00001151</name>
</gene>